<dbReference type="Pfam" id="PF13490">
    <property type="entry name" value="zf-HC2"/>
    <property type="match status" value="1"/>
</dbReference>
<evidence type="ECO:0000313" key="3">
    <source>
        <dbReference type="Proteomes" id="UP000676246"/>
    </source>
</evidence>
<protein>
    <submittedName>
        <fullName evidence="2">Zf-HC2 domain-containing protein</fullName>
    </submittedName>
</protein>
<sequence length="73" mass="8577">MKPWLTCRQAAGLMLLRQDLALNWVQRLRLRAHLAMCDACTRFSKQQDLIRGAMGPWRAYRDSERLDEGERSD</sequence>
<dbReference type="Proteomes" id="UP000676246">
    <property type="component" value="Unassembled WGS sequence"/>
</dbReference>
<evidence type="ECO:0000313" key="2">
    <source>
        <dbReference type="EMBL" id="MBQ0933343.1"/>
    </source>
</evidence>
<comment type="caution">
    <text evidence="2">The sequence shown here is derived from an EMBL/GenBank/DDBJ whole genome shotgun (WGS) entry which is preliminary data.</text>
</comment>
<dbReference type="EMBL" id="JAGQDD010000027">
    <property type="protein sequence ID" value="MBQ0933343.1"/>
    <property type="molecule type" value="Genomic_DNA"/>
</dbReference>
<dbReference type="RefSeq" id="WP_210857011.1">
    <property type="nucleotide sequence ID" value="NZ_JAGQDD010000027.1"/>
</dbReference>
<keyword evidence="3" id="KW-1185">Reference proteome</keyword>
<dbReference type="AlphaFoldDB" id="A0A940YD17"/>
<name>A0A940YD17_9BURK</name>
<accession>A0A940YD17</accession>
<gene>
    <name evidence="2" type="ORF">KAK03_22955</name>
</gene>
<organism evidence="2 3">
    <name type="scientific">Ideonella alba</name>
    <dbReference type="NCBI Taxonomy" id="2824118"/>
    <lineage>
        <taxon>Bacteria</taxon>
        <taxon>Pseudomonadati</taxon>
        <taxon>Pseudomonadota</taxon>
        <taxon>Betaproteobacteria</taxon>
        <taxon>Burkholderiales</taxon>
        <taxon>Sphaerotilaceae</taxon>
        <taxon>Ideonella</taxon>
    </lineage>
</organism>
<dbReference type="InterPro" id="IPR027383">
    <property type="entry name" value="Znf_put"/>
</dbReference>
<evidence type="ECO:0000259" key="1">
    <source>
        <dbReference type="Pfam" id="PF13490"/>
    </source>
</evidence>
<feature type="domain" description="Putative zinc-finger" evidence="1">
    <location>
        <begin position="7"/>
        <end position="40"/>
    </location>
</feature>
<proteinExistence type="predicted"/>
<reference evidence="2 3" key="1">
    <citation type="submission" date="2021-04" db="EMBL/GenBank/DDBJ databases">
        <title>The genome sequence of Ideonella sp. 3Y2.</title>
        <authorList>
            <person name="Liu Y."/>
        </authorList>
    </citation>
    <scope>NUCLEOTIDE SEQUENCE [LARGE SCALE GENOMIC DNA]</scope>
    <source>
        <strain evidence="2 3">3Y2</strain>
    </source>
</reference>